<keyword evidence="5" id="KW-0904">Protein phosphatase</keyword>
<comment type="subcellular location">
    <subcellularLocation>
        <location evidence="1">Endomembrane system</location>
    </subcellularLocation>
</comment>
<feature type="domain" description="Tyrosine-protein phosphatase" evidence="8">
    <location>
        <begin position="1"/>
        <end position="92"/>
    </location>
</feature>
<name>A0AAN0JUZ2_AMPQE</name>
<dbReference type="GO" id="GO:0070373">
    <property type="term" value="P:negative regulation of ERK1 and ERK2 cascade"/>
    <property type="evidence" value="ECO:0007669"/>
    <property type="project" value="TreeGrafter"/>
</dbReference>
<evidence type="ECO:0000256" key="5">
    <source>
        <dbReference type="ARBA" id="ARBA00022912"/>
    </source>
</evidence>
<protein>
    <recommendedName>
        <fullName evidence="2">protein-tyrosine-phosphatase</fullName>
        <ecNumber evidence="2">3.1.3.48</ecNumber>
    </recommendedName>
</protein>
<evidence type="ECO:0000256" key="3">
    <source>
        <dbReference type="ARBA" id="ARBA00022553"/>
    </source>
</evidence>
<feature type="region of interest" description="Disordered" evidence="7">
    <location>
        <begin position="152"/>
        <end position="232"/>
    </location>
</feature>
<feature type="compositionally biased region" description="Pro residues" evidence="7">
    <location>
        <begin position="204"/>
        <end position="213"/>
    </location>
</feature>
<sequence>QVEEVKRSYILTQGPLPHTCDHFWQMVWEQNCKGILMLNKCIERGMNKCYPYWPQGQDEPEVMFGRYRIELISIEDYSFFRLSHLQLENVESFSLSLPPSSSQIEDTDDYNSVEIQEVLLNMRKQRLGLIQTPDQLRFSYVAILQRIWKRMADADDEKRSQEEEEEDDLPGSESEEIEDEDDESGQNGTQKVNIYKDQDFSNDAPPPIPPRPPDMIRNESPSPPPPPNLPPP</sequence>
<evidence type="ECO:0000256" key="6">
    <source>
        <dbReference type="ARBA" id="ARBA00023136"/>
    </source>
</evidence>
<accession>A0AAN0JUZ2</accession>
<dbReference type="RefSeq" id="XP_019860886.1">
    <property type="nucleotide sequence ID" value="XM_020005327.1"/>
</dbReference>
<dbReference type="AlphaFoldDB" id="A0AAN0JUZ2"/>
<dbReference type="EnsemblMetazoa" id="XM_020005327.1">
    <property type="protein sequence ID" value="XP_019860886.1"/>
    <property type="gene ID" value="LOC109589218"/>
</dbReference>
<keyword evidence="4" id="KW-0378">Hydrolase</keyword>
<dbReference type="GeneID" id="109589218"/>
<dbReference type="KEGG" id="aqu:109589218"/>
<evidence type="ECO:0000256" key="1">
    <source>
        <dbReference type="ARBA" id="ARBA00004308"/>
    </source>
</evidence>
<dbReference type="InterPro" id="IPR051985">
    <property type="entry name" value="NR_tyrosine_phosphatase"/>
</dbReference>
<feature type="compositionally biased region" description="Pro residues" evidence="7">
    <location>
        <begin position="221"/>
        <end position="232"/>
    </location>
</feature>
<dbReference type="SMART" id="SM00194">
    <property type="entry name" value="PTPc"/>
    <property type="match status" value="1"/>
</dbReference>
<dbReference type="GO" id="GO:0012505">
    <property type="term" value="C:endomembrane system"/>
    <property type="evidence" value="ECO:0007669"/>
    <property type="project" value="UniProtKB-SubCell"/>
</dbReference>
<evidence type="ECO:0000259" key="8">
    <source>
        <dbReference type="PROSITE" id="PS50055"/>
    </source>
</evidence>
<dbReference type="GO" id="GO:0019901">
    <property type="term" value="F:protein kinase binding"/>
    <property type="evidence" value="ECO:0007669"/>
    <property type="project" value="TreeGrafter"/>
</dbReference>
<dbReference type="Proteomes" id="UP000007879">
    <property type="component" value="Unassembled WGS sequence"/>
</dbReference>
<dbReference type="EC" id="3.1.3.48" evidence="2"/>
<evidence type="ECO:0000256" key="7">
    <source>
        <dbReference type="SAM" id="MobiDB-lite"/>
    </source>
</evidence>
<dbReference type="GO" id="GO:0046426">
    <property type="term" value="P:negative regulation of receptor signaling pathway via JAK-STAT"/>
    <property type="evidence" value="ECO:0007669"/>
    <property type="project" value="TreeGrafter"/>
</dbReference>
<evidence type="ECO:0000256" key="2">
    <source>
        <dbReference type="ARBA" id="ARBA00013064"/>
    </source>
</evidence>
<dbReference type="Gene3D" id="3.90.190.10">
    <property type="entry name" value="Protein tyrosine phosphatase superfamily"/>
    <property type="match status" value="2"/>
</dbReference>
<evidence type="ECO:0000313" key="9">
    <source>
        <dbReference type="EnsemblMetazoa" id="XP_019860886.1"/>
    </source>
</evidence>
<reference evidence="9" key="2">
    <citation type="submission" date="2024-06" db="UniProtKB">
        <authorList>
            <consortium name="EnsemblMetazoa"/>
        </authorList>
    </citation>
    <scope>IDENTIFICATION</scope>
</reference>
<dbReference type="PROSITE" id="PS50055">
    <property type="entry name" value="TYR_PHOSPHATASE_PTP"/>
    <property type="match status" value="1"/>
</dbReference>
<dbReference type="SUPFAM" id="SSF52799">
    <property type="entry name" value="(Phosphotyrosine protein) phosphatases II"/>
    <property type="match status" value="1"/>
</dbReference>
<dbReference type="GO" id="GO:0005737">
    <property type="term" value="C:cytoplasm"/>
    <property type="evidence" value="ECO:0007669"/>
    <property type="project" value="TreeGrafter"/>
</dbReference>
<evidence type="ECO:0000256" key="4">
    <source>
        <dbReference type="ARBA" id="ARBA00022801"/>
    </source>
</evidence>
<keyword evidence="3" id="KW-0597">Phosphoprotein</keyword>
<dbReference type="Pfam" id="PF00102">
    <property type="entry name" value="Y_phosphatase"/>
    <property type="match status" value="2"/>
</dbReference>
<dbReference type="PANTHER" id="PTHR46047:SF3">
    <property type="entry name" value="TYROSINE-PROTEIN PHOSPHATASE NON-RECEPTOR TYPE 61F"/>
    <property type="match status" value="1"/>
</dbReference>
<feature type="compositionally biased region" description="Acidic residues" evidence="7">
    <location>
        <begin position="162"/>
        <end position="184"/>
    </location>
</feature>
<reference evidence="10" key="1">
    <citation type="journal article" date="2010" name="Nature">
        <title>The Amphimedon queenslandica genome and the evolution of animal complexity.</title>
        <authorList>
            <person name="Srivastava M."/>
            <person name="Simakov O."/>
            <person name="Chapman J."/>
            <person name="Fahey B."/>
            <person name="Gauthier M.E."/>
            <person name="Mitros T."/>
            <person name="Richards G.S."/>
            <person name="Conaco C."/>
            <person name="Dacre M."/>
            <person name="Hellsten U."/>
            <person name="Larroux C."/>
            <person name="Putnam N.H."/>
            <person name="Stanke M."/>
            <person name="Adamska M."/>
            <person name="Darling A."/>
            <person name="Degnan S.M."/>
            <person name="Oakley T.H."/>
            <person name="Plachetzki D.C."/>
            <person name="Zhai Y."/>
            <person name="Adamski M."/>
            <person name="Calcino A."/>
            <person name="Cummins S.F."/>
            <person name="Goodstein D.M."/>
            <person name="Harris C."/>
            <person name="Jackson D.J."/>
            <person name="Leys S.P."/>
            <person name="Shu S."/>
            <person name="Woodcroft B.J."/>
            <person name="Vervoort M."/>
            <person name="Kosik K.S."/>
            <person name="Manning G."/>
            <person name="Degnan B.M."/>
            <person name="Rokhsar D.S."/>
        </authorList>
    </citation>
    <scope>NUCLEOTIDE SEQUENCE [LARGE SCALE GENOMIC DNA]</scope>
</reference>
<dbReference type="InterPro" id="IPR000242">
    <property type="entry name" value="PTP_cat"/>
</dbReference>
<keyword evidence="10" id="KW-1185">Reference proteome</keyword>
<proteinExistence type="predicted"/>
<dbReference type="GO" id="GO:0004726">
    <property type="term" value="F:non-membrane spanning protein tyrosine phosphatase activity"/>
    <property type="evidence" value="ECO:0007669"/>
    <property type="project" value="TreeGrafter"/>
</dbReference>
<dbReference type="InterPro" id="IPR029021">
    <property type="entry name" value="Prot-tyrosine_phosphatase-like"/>
</dbReference>
<keyword evidence="6" id="KW-0472">Membrane</keyword>
<dbReference type="PANTHER" id="PTHR46047">
    <property type="entry name" value="TYROSINE-PROTEIN PHOSPHATASE NON-RECEPTOR TYPE 61F"/>
    <property type="match status" value="1"/>
</dbReference>
<dbReference type="GO" id="GO:0005634">
    <property type="term" value="C:nucleus"/>
    <property type="evidence" value="ECO:0007669"/>
    <property type="project" value="TreeGrafter"/>
</dbReference>
<evidence type="ECO:0000313" key="10">
    <source>
        <dbReference type="Proteomes" id="UP000007879"/>
    </source>
</evidence>
<feature type="compositionally biased region" description="Basic and acidic residues" evidence="7">
    <location>
        <begin position="152"/>
        <end position="161"/>
    </location>
</feature>
<organism evidence="9 10">
    <name type="scientific">Amphimedon queenslandica</name>
    <name type="common">Sponge</name>
    <dbReference type="NCBI Taxonomy" id="400682"/>
    <lineage>
        <taxon>Eukaryota</taxon>
        <taxon>Metazoa</taxon>
        <taxon>Porifera</taxon>
        <taxon>Demospongiae</taxon>
        <taxon>Heteroscleromorpha</taxon>
        <taxon>Haplosclerida</taxon>
        <taxon>Niphatidae</taxon>
        <taxon>Amphimedon</taxon>
    </lineage>
</organism>